<dbReference type="PANTHER" id="PTHR13491">
    <property type="entry name" value="ZCCHC10 PROTEIN"/>
    <property type="match status" value="1"/>
</dbReference>
<feature type="compositionally biased region" description="Low complexity" evidence="1">
    <location>
        <begin position="101"/>
        <end position="132"/>
    </location>
</feature>
<dbReference type="AlphaFoldDB" id="E0VMS6"/>
<dbReference type="EnsemblMetazoa" id="PHUM318530-RA">
    <property type="protein sequence ID" value="PHUM318530-PA"/>
    <property type="gene ID" value="PHUM318530"/>
</dbReference>
<reference evidence="3" key="3">
    <citation type="submission" date="2020-05" db="UniProtKB">
        <authorList>
            <consortium name="EnsemblMetazoa"/>
        </authorList>
    </citation>
    <scope>IDENTIFICATION</scope>
    <source>
        <strain evidence="3">USDA</strain>
    </source>
</reference>
<dbReference type="Proteomes" id="UP000009046">
    <property type="component" value="Unassembled WGS sequence"/>
</dbReference>
<dbReference type="eggNOG" id="KOG3116">
    <property type="taxonomic scope" value="Eukaryota"/>
</dbReference>
<dbReference type="GO" id="GO:0003676">
    <property type="term" value="F:nucleic acid binding"/>
    <property type="evidence" value="ECO:0007669"/>
    <property type="project" value="InterPro"/>
</dbReference>
<dbReference type="OrthoDB" id="437973at2759"/>
<dbReference type="OMA" id="MRCQKCL"/>
<dbReference type="PANTHER" id="PTHR13491:SF0">
    <property type="entry name" value="ZINC FINGER CCHC DOMAIN-CONTAINING PROTEIN 10"/>
    <property type="match status" value="1"/>
</dbReference>
<dbReference type="RefSeq" id="XP_002427420.1">
    <property type="nucleotide sequence ID" value="XM_002427375.1"/>
</dbReference>
<reference evidence="2" key="2">
    <citation type="submission" date="2007-04" db="EMBL/GenBank/DDBJ databases">
        <title>The genome of the human body louse.</title>
        <authorList>
            <consortium name="The Human Body Louse Genome Consortium"/>
            <person name="Kirkness E."/>
            <person name="Walenz B."/>
            <person name="Hass B."/>
            <person name="Bruggner R."/>
            <person name="Strausberg R."/>
        </authorList>
    </citation>
    <scope>NUCLEOTIDE SEQUENCE</scope>
    <source>
        <strain evidence="2">USDA</strain>
    </source>
</reference>
<keyword evidence="4" id="KW-1185">Reference proteome</keyword>
<dbReference type="EMBL" id="DS235324">
    <property type="protein sequence ID" value="EEB14682.1"/>
    <property type="molecule type" value="Genomic_DNA"/>
</dbReference>
<feature type="compositionally biased region" description="Acidic residues" evidence="1">
    <location>
        <begin position="87"/>
        <end position="100"/>
    </location>
</feature>
<evidence type="ECO:0000256" key="1">
    <source>
        <dbReference type="SAM" id="MobiDB-lite"/>
    </source>
</evidence>
<dbReference type="GeneID" id="8236057"/>
<dbReference type="CTD" id="8236057"/>
<proteinExistence type="predicted"/>
<sequence>MFDDRKKELNVQNARCQKCLELGHWTYQCKGKRKTLHQISRTTLLKKRLKAYEEENQKKLMQAEKQKTDVNSKSKPSKKDISAGDNNSDDSTESDSESDSDSSSSSSDSSSSSISSSSSSSDSSSSSSSSSSESEDSSGDTK</sequence>
<dbReference type="Pfam" id="PF13917">
    <property type="entry name" value="zf-CCHC_3"/>
    <property type="match status" value="1"/>
</dbReference>
<evidence type="ECO:0000313" key="4">
    <source>
        <dbReference type="Proteomes" id="UP000009046"/>
    </source>
</evidence>
<evidence type="ECO:0008006" key="5">
    <source>
        <dbReference type="Google" id="ProtNLM"/>
    </source>
</evidence>
<dbReference type="EMBL" id="AAZO01003700">
    <property type="status" value="NOT_ANNOTATED_CDS"/>
    <property type="molecule type" value="Genomic_DNA"/>
</dbReference>
<dbReference type="KEGG" id="phu:Phum_PHUM318530"/>
<accession>E0VMS6</accession>
<evidence type="ECO:0000313" key="2">
    <source>
        <dbReference type="EMBL" id="EEB14682.1"/>
    </source>
</evidence>
<dbReference type="InterPro" id="IPR036875">
    <property type="entry name" value="Znf_CCHC_sf"/>
</dbReference>
<dbReference type="HOGENOM" id="CLU_111178_1_1_1"/>
<gene>
    <name evidence="3" type="primary">8236057</name>
    <name evidence="2" type="ORF">Phum_PHUM318530</name>
</gene>
<evidence type="ECO:0000313" key="3">
    <source>
        <dbReference type="EnsemblMetazoa" id="PHUM318530-PA"/>
    </source>
</evidence>
<reference evidence="2" key="1">
    <citation type="submission" date="2007-04" db="EMBL/GenBank/DDBJ databases">
        <title>Annotation of Pediculus humanus corporis strain USDA.</title>
        <authorList>
            <person name="Kirkness E."/>
            <person name="Hannick L."/>
            <person name="Hass B."/>
            <person name="Bruggner R."/>
            <person name="Lawson D."/>
            <person name="Bidwell S."/>
            <person name="Joardar V."/>
            <person name="Caler E."/>
            <person name="Walenz B."/>
            <person name="Inman J."/>
            <person name="Schobel S."/>
            <person name="Galinsky K."/>
            <person name="Amedeo P."/>
            <person name="Strausberg R."/>
        </authorList>
    </citation>
    <scope>NUCLEOTIDE SEQUENCE</scope>
    <source>
        <strain evidence="2">USDA</strain>
    </source>
</reference>
<name>E0VMS6_PEDHC</name>
<dbReference type="VEuPathDB" id="VectorBase:PHUM318530"/>
<feature type="compositionally biased region" description="Acidic residues" evidence="1">
    <location>
        <begin position="133"/>
        <end position="142"/>
    </location>
</feature>
<dbReference type="SUPFAM" id="SSF57756">
    <property type="entry name" value="Retrovirus zinc finger-like domains"/>
    <property type="match status" value="1"/>
</dbReference>
<protein>
    <recommendedName>
        <fullName evidence="5">Zinc finger CCHC domain-containing protein 10</fullName>
    </recommendedName>
</protein>
<feature type="region of interest" description="Disordered" evidence="1">
    <location>
        <begin position="56"/>
        <end position="142"/>
    </location>
</feature>
<dbReference type="GO" id="GO:0008270">
    <property type="term" value="F:zinc ion binding"/>
    <property type="evidence" value="ECO:0007669"/>
    <property type="project" value="InterPro"/>
</dbReference>
<dbReference type="InParanoid" id="E0VMS6"/>
<organism>
    <name type="scientific">Pediculus humanus subsp. corporis</name>
    <name type="common">Body louse</name>
    <dbReference type="NCBI Taxonomy" id="121224"/>
    <lineage>
        <taxon>Eukaryota</taxon>
        <taxon>Metazoa</taxon>
        <taxon>Ecdysozoa</taxon>
        <taxon>Arthropoda</taxon>
        <taxon>Hexapoda</taxon>
        <taxon>Insecta</taxon>
        <taxon>Pterygota</taxon>
        <taxon>Neoptera</taxon>
        <taxon>Paraneoptera</taxon>
        <taxon>Psocodea</taxon>
        <taxon>Troctomorpha</taxon>
        <taxon>Phthiraptera</taxon>
        <taxon>Anoplura</taxon>
        <taxon>Pediculidae</taxon>
        <taxon>Pediculus</taxon>
    </lineage>
</organism>
<feature type="compositionally biased region" description="Basic and acidic residues" evidence="1">
    <location>
        <begin position="56"/>
        <end position="82"/>
    </location>
</feature>
<dbReference type="InterPro" id="IPR039715">
    <property type="entry name" value="ZCCHC10"/>
</dbReference>